<gene>
    <name evidence="2" type="ORF">ACFORF_00395</name>
</gene>
<reference evidence="3" key="1">
    <citation type="journal article" date="2019" name="Int. J. Syst. Evol. Microbiol.">
        <title>The Global Catalogue of Microorganisms (GCM) 10K type strain sequencing project: providing services to taxonomists for standard genome sequencing and annotation.</title>
        <authorList>
            <consortium name="The Broad Institute Genomics Platform"/>
            <consortium name="The Broad Institute Genome Sequencing Center for Infectious Disease"/>
            <person name="Wu L."/>
            <person name="Ma J."/>
        </authorList>
    </citation>
    <scope>NUCLEOTIDE SEQUENCE [LARGE SCALE GENOMIC DNA]</scope>
    <source>
        <strain evidence="3">CCUG 67170</strain>
    </source>
</reference>
<organism evidence="2 3">
    <name type="scientific">Streptococcus caprae</name>
    <dbReference type="NCBI Taxonomy" id="1640501"/>
    <lineage>
        <taxon>Bacteria</taxon>
        <taxon>Bacillati</taxon>
        <taxon>Bacillota</taxon>
        <taxon>Bacilli</taxon>
        <taxon>Lactobacillales</taxon>
        <taxon>Streptococcaceae</taxon>
        <taxon>Streptococcus</taxon>
    </lineage>
</organism>
<name>A0ABV8CSY1_9STRE</name>
<dbReference type="RefSeq" id="WP_380424223.1">
    <property type="nucleotide sequence ID" value="NZ_JBHRZV010000002.1"/>
</dbReference>
<evidence type="ECO:0000313" key="3">
    <source>
        <dbReference type="Proteomes" id="UP001595807"/>
    </source>
</evidence>
<feature type="domain" description="DUF6440" evidence="1">
    <location>
        <begin position="38"/>
        <end position="75"/>
    </location>
</feature>
<protein>
    <submittedName>
        <fullName evidence="2">DUF6440 family protein</fullName>
    </submittedName>
</protein>
<dbReference type="InterPro" id="IPR045515">
    <property type="entry name" value="DUF6440"/>
</dbReference>
<keyword evidence="3" id="KW-1185">Reference proteome</keyword>
<evidence type="ECO:0000259" key="1">
    <source>
        <dbReference type="Pfam" id="PF20037"/>
    </source>
</evidence>
<proteinExistence type="predicted"/>
<sequence length="77" mass="8891">MFFETDEKKDQKRSEKEEREKLAERFELSTWFSLSLEEQGKLLVDKETGVEYLVVKQGVATAITPLLTADGKPKVRD</sequence>
<dbReference type="EMBL" id="JBHRZV010000002">
    <property type="protein sequence ID" value="MFC3927092.1"/>
    <property type="molecule type" value="Genomic_DNA"/>
</dbReference>
<evidence type="ECO:0000313" key="2">
    <source>
        <dbReference type="EMBL" id="MFC3927092.1"/>
    </source>
</evidence>
<accession>A0ABV8CSY1</accession>
<dbReference type="Proteomes" id="UP001595807">
    <property type="component" value="Unassembled WGS sequence"/>
</dbReference>
<dbReference type="Pfam" id="PF20037">
    <property type="entry name" value="DUF6440"/>
    <property type="match status" value="1"/>
</dbReference>
<comment type="caution">
    <text evidence="2">The sequence shown here is derived from an EMBL/GenBank/DDBJ whole genome shotgun (WGS) entry which is preliminary data.</text>
</comment>